<feature type="domain" description="PID" evidence="1">
    <location>
        <begin position="13"/>
        <end position="165"/>
    </location>
</feature>
<accession>A0AAJ7UI58</accession>
<dbReference type="Pfam" id="PF14719">
    <property type="entry name" value="PID_2"/>
    <property type="match status" value="1"/>
</dbReference>
<reference evidence="3" key="1">
    <citation type="submission" date="2025-08" db="UniProtKB">
        <authorList>
            <consortium name="RefSeq"/>
        </authorList>
    </citation>
    <scope>IDENTIFICATION</scope>
    <source>
        <tissue evidence="3">Sperm</tissue>
    </source>
</reference>
<dbReference type="PANTHER" id="PTHR11232">
    <property type="entry name" value="PHOSPHOTYROSINE INTERACTION DOMAIN-CONTAINING FAMILY MEMBER"/>
    <property type="match status" value="1"/>
</dbReference>
<dbReference type="KEGG" id="pmrn:116958295"/>
<dbReference type="InterPro" id="IPR006020">
    <property type="entry name" value="PTB/PI_dom"/>
</dbReference>
<sequence>MFTRRRQVFEITGEEPCFPVAYLGSAPTYAAKGIPATSHAVARVWTRSQHGTIGTRMILTVSAQGLRLCPVTTTTTTATTASATTTGTTQQQPPSHLYQVSRVTWCSAPDPARPCLLLWVYRHEGRHKAVVLRCHAALARGPAQARAAAAAARQAARDGLAEFCRGKRLSDARSGRQLRLQQLLLLSWRSLHQHQRGGLGR</sequence>
<dbReference type="PANTHER" id="PTHR11232:SF34">
    <property type="entry name" value="PROTEIN FAM43B"/>
    <property type="match status" value="1"/>
</dbReference>
<dbReference type="Proteomes" id="UP001318040">
    <property type="component" value="Chromosome 75"/>
</dbReference>
<dbReference type="InterPro" id="IPR051133">
    <property type="entry name" value="Adapter_Engulfment-Domain"/>
</dbReference>
<dbReference type="InterPro" id="IPR011993">
    <property type="entry name" value="PH-like_dom_sf"/>
</dbReference>
<evidence type="ECO:0000259" key="1">
    <source>
        <dbReference type="SMART" id="SM00462"/>
    </source>
</evidence>
<name>A0AAJ7UI58_PETMA</name>
<evidence type="ECO:0000313" key="3">
    <source>
        <dbReference type="RefSeq" id="XP_032836727.1"/>
    </source>
</evidence>
<proteinExistence type="predicted"/>
<organism evidence="2 3">
    <name type="scientific">Petromyzon marinus</name>
    <name type="common">Sea lamprey</name>
    <dbReference type="NCBI Taxonomy" id="7757"/>
    <lineage>
        <taxon>Eukaryota</taxon>
        <taxon>Metazoa</taxon>
        <taxon>Chordata</taxon>
        <taxon>Craniata</taxon>
        <taxon>Vertebrata</taxon>
        <taxon>Cyclostomata</taxon>
        <taxon>Hyperoartia</taxon>
        <taxon>Petromyzontiformes</taxon>
        <taxon>Petromyzontidae</taxon>
        <taxon>Petromyzon</taxon>
    </lineage>
</organism>
<dbReference type="RefSeq" id="XP_032836727.1">
    <property type="nucleotide sequence ID" value="XM_032980836.1"/>
</dbReference>
<dbReference type="Gene3D" id="2.30.29.30">
    <property type="entry name" value="Pleckstrin-homology domain (PH domain)/Phosphotyrosine-binding domain (PTB)"/>
    <property type="match status" value="1"/>
</dbReference>
<keyword evidence="2" id="KW-1185">Reference proteome</keyword>
<evidence type="ECO:0000313" key="2">
    <source>
        <dbReference type="Proteomes" id="UP001318040"/>
    </source>
</evidence>
<protein>
    <submittedName>
        <fullName evidence="3">Protein FAM43A-like</fullName>
    </submittedName>
</protein>
<dbReference type="AlphaFoldDB" id="A0AAJ7UI58"/>
<gene>
    <name evidence="3" type="primary">LOC116958295</name>
</gene>
<dbReference type="SUPFAM" id="SSF50729">
    <property type="entry name" value="PH domain-like"/>
    <property type="match status" value="1"/>
</dbReference>
<dbReference type="SMART" id="SM00462">
    <property type="entry name" value="PTB"/>
    <property type="match status" value="1"/>
</dbReference>